<evidence type="ECO:0000313" key="1">
    <source>
        <dbReference type="EMBL" id="EFN88424.1"/>
    </source>
</evidence>
<proteinExistence type="predicted"/>
<gene>
    <name evidence="1" type="ORF">EAI_01845</name>
</gene>
<evidence type="ECO:0000313" key="2">
    <source>
        <dbReference type="Proteomes" id="UP000008237"/>
    </source>
</evidence>
<dbReference type="EMBL" id="GL446154">
    <property type="protein sequence ID" value="EFN88424.1"/>
    <property type="molecule type" value="Genomic_DNA"/>
</dbReference>
<accession>E2B7D9</accession>
<dbReference type="Proteomes" id="UP000008237">
    <property type="component" value="Unassembled WGS sequence"/>
</dbReference>
<protein>
    <submittedName>
        <fullName evidence="1">Uncharacterized protein</fullName>
    </submittedName>
</protein>
<name>E2B7D9_HARSA</name>
<keyword evidence="2" id="KW-1185">Reference proteome</keyword>
<dbReference type="AlphaFoldDB" id="E2B7D9"/>
<dbReference type="InParanoid" id="E2B7D9"/>
<feature type="non-terminal residue" evidence="1">
    <location>
        <position position="1"/>
    </location>
</feature>
<reference evidence="1 2" key="1">
    <citation type="journal article" date="2010" name="Science">
        <title>Genomic comparison of the ants Camponotus floridanus and Harpegnathos saltator.</title>
        <authorList>
            <person name="Bonasio R."/>
            <person name="Zhang G."/>
            <person name="Ye C."/>
            <person name="Mutti N.S."/>
            <person name="Fang X."/>
            <person name="Qin N."/>
            <person name="Donahue G."/>
            <person name="Yang P."/>
            <person name="Li Q."/>
            <person name="Li C."/>
            <person name="Zhang P."/>
            <person name="Huang Z."/>
            <person name="Berger S.L."/>
            <person name="Reinberg D."/>
            <person name="Wang J."/>
            <person name="Liebig J."/>
        </authorList>
    </citation>
    <scope>NUCLEOTIDE SEQUENCE [LARGE SCALE GENOMIC DNA]</scope>
    <source>
        <strain evidence="1 2">R22 G/1</strain>
    </source>
</reference>
<sequence length="55" mass="6188">GEARKGEMRRGGTRRGVNEVRWTVRLDTNEGEIIRSANNIRRDATTKGTTTRGET</sequence>
<feature type="non-terminal residue" evidence="1">
    <location>
        <position position="55"/>
    </location>
</feature>
<organism evidence="2">
    <name type="scientific">Harpegnathos saltator</name>
    <name type="common">Jerdon's jumping ant</name>
    <dbReference type="NCBI Taxonomy" id="610380"/>
    <lineage>
        <taxon>Eukaryota</taxon>
        <taxon>Metazoa</taxon>
        <taxon>Ecdysozoa</taxon>
        <taxon>Arthropoda</taxon>
        <taxon>Hexapoda</taxon>
        <taxon>Insecta</taxon>
        <taxon>Pterygota</taxon>
        <taxon>Neoptera</taxon>
        <taxon>Endopterygota</taxon>
        <taxon>Hymenoptera</taxon>
        <taxon>Apocrita</taxon>
        <taxon>Aculeata</taxon>
        <taxon>Formicoidea</taxon>
        <taxon>Formicidae</taxon>
        <taxon>Ponerinae</taxon>
        <taxon>Ponerini</taxon>
        <taxon>Harpegnathos</taxon>
    </lineage>
</organism>